<dbReference type="AlphaFoldDB" id="A0A9N8EVX7"/>
<evidence type="ECO:0000256" key="1">
    <source>
        <dbReference type="SAM" id="MobiDB-lite"/>
    </source>
</evidence>
<comment type="caution">
    <text evidence="3">The sequence shown here is derived from an EMBL/GenBank/DDBJ whole genome shotgun (WGS) entry which is preliminary data.</text>
</comment>
<keyword evidence="2" id="KW-0812">Transmembrane</keyword>
<keyword evidence="2" id="KW-1133">Transmembrane helix</keyword>
<feature type="compositionally biased region" description="Basic and acidic residues" evidence="1">
    <location>
        <begin position="128"/>
        <end position="137"/>
    </location>
</feature>
<feature type="compositionally biased region" description="Low complexity" evidence="1">
    <location>
        <begin position="234"/>
        <end position="243"/>
    </location>
</feature>
<feature type="compositionally biased region" description="Basic and acidic residues" evidence="1">
    <location>
        <begin position="13"/>
        <end position="22"/>
    </location>
</feature>
<evidence type="ECO:0000256" key="2">
    <source>
        <dbReference type="SAM" id="Phobius"/>
    </source>
</evidence>
<feature type="compositionally biased region" description="Polar residues" evidence="1">
    <location>
        <begin position="164"/>
        <end position="173"/>
    </location>
</feature>
<feature type="compositionally biased region" description="Low complexity" evidence="1">
    <location>
        <begin position="367"/>
        <end position="377"/>
    </location>
</feature>
<dbReference type="EMBL" id="CAICTM010001918">
    <property type="protein sequence ID" value="CAB9526974.1"/>
    <property type="molecule type" value="Genomic_DNA"/>
</dbReference>
<evidence type="ECO:0000313" key="4">
    <source>
        <dbReference type="Proteomes" id="UP001153069"/>
    </source>
</evidence>
<dbReference type="Proteomes" id="UP001153069">
    <property type="component" value="Unassembled WGS sequence"/>
</dbReference>
<name>A0A9N8EVX7_9STRA</name>
<sequence>MDQGEGIASRQNKNHDERRVSSESDSDERDNDGPLELLLEAPPARERGDEDQRRDGVLIPMVPLTDDVVAPDVPIIPMLPLADATIGSTTSSTDNGGAIIHTTYSTAGEEEDSCKEEEEDLKESKLLKARIQKENDKMAAMSAQNETERKVQEKLAQQQQQQQPPLSRTTTGQKLDPLSPTAKNQLLRRTRSMQHRDLQRRQVSPQRPRPTSPIRQRQNSPTRSPLQRRTMPPRNLSNSSSRRTVGSMLEEEDDEQQCQDTLMMIAKARAALGQDYDDEYEEGVEVEDEEQQQDNKDDKQKRVPRRWRHQQQNSTEELQRPGAYSKAPGEDFQRNRTFERATYAPAPQPTTPTAHSKPMTELQQQYAKKASSSGLDSSSEDEGLKDFIMAESDEDKKPAAKPRRKDHVDKRMVLPSGSFHSQTSVDSLATPPPSRRGKMTRVESLSTDDDGIALSDSSPKFGARKNRRMRRVAPALKADSALTDDEDDDDQASQFSSSANDFRRRQRNRSSKSQSSIRLSMLARSFRGINSNDSGGRWSGSGTWTLSSGDVSSDKMIADITEQSVSNFVKSFGNQMSSMDALPIAATVVPSEEDLETLIRSRLETELRTHLSRELTQFRERLFQEIMERGELQVAEQLQMVVDPATTTADHDMMRESIASVNNNGGSNHDTSPFLVMPTAETTIVDPLRGDSPGLVADSADDLSFEPEDDRYEDEHSVTMDDENDETIGSLHGSIHPDSSNQLLSLVESTTSSRRRRPADNFARSIRQSLRIEFGNLGDELGDLEQSAAMEAQVIDIESANPTPTVTTGLSSSQAGSFMLSSGRGGSCSRHDSKGNVVDVVGDAKRKASLTCPPNHEHGRTFVFSPRGLLGSVFLVFLLGAFVGAGTSILAMGSIGGEN</sequence>
<feature type="compositionally biased region" description="Polar residues" evidence="1">
    <location>
        <begin position="214"/>
        <end position="227"/>
    </location>
</feature>
<feature type="region of interest" description="Disordered" evidence="1">
    <location>
        <begin position="128"/>
        <end position="261"/>
    </location>
</feature>
<reference evidence="3" key="1">
    <citation type="submission" date="2020-06" db="EMBL/GenBank/DDBJ databases">
        <authorList>
            <consortium name="Plant Systems Biology data submission"/>
        </authorList>
    </citation>
    <scope>NUCLEOTIDE SEQUENCE</scope>
    <source>
        <strain evidence="3">D6</strain>
    </source>
</reference>
<accession>A0A9N8EVX7</accession>
<feature type="compositionally biased region" description="Acidic residues" evidence="1">
    <location>
        <begin position="482"/>
        <end position="491"/>
    </location>
</feature>
<feature type="region of interest" description="Disordered" evidence="1">
    <location>
        <begin position="688"/>
        <end position="721"/>
    </location>
</feature>
<feature type="compositionally biased region" description="Basic and acidic residues" evidence="1">
    <location>
        <begin position="328"/>
        <end position="339"/>
    </location>
</feature>
<feature type="transmembrane region" description="Helical" evidence="2">
    <location>
        <begin position="869"/>
        <end position="893"/>
    </location>
</feature>
<keyword evidence="2" id="KW-0472">Membrane</keyword>
<proteinExistence type="predicted"/>
<feature type="compositionally biased region" description="Acidic residues" evidence="1">
    <location>
        <begin position="276"/>
        <end position="292"/>
    </location>
</feature>
<feature type="compositionally biased region" description="Acidic residues" evidence="1">
    <location>
        <begin position="699"/>
        <end position="712"/>
    </location>
</feature>
<gene>
    <name evidence="3" type="ORF">SEMRO_1920_G305490.1</name>
</gene>
<feature type="compositionally biased region" description="Basic residues" evidence="1">
    <location>
        <begin position="462"/>
        <end position="471"/>
    </location>
</feature>
<feature type="compositionally biased region" description="Acidic residues" evidence="1">
    <location>
        <begin position="108"/>
        <end position="121"/>
    </location>
</feature>
<evidence type="ECO:0000313" key="3">
    <source>
        <dbReference type="EMBL" id="CAB9526974.1"/>
    </source>
</evidence>
<feature type="compositionally biased region" description="Polar residues" evidence="1">
    <location>
        <begin position="418"/>
        <end position="427"/>
    </location>
</feature>
<protein>
    <submittedName>
        <fullName evidence="3">Uncharacterized protein</fullName>
    </submittedName>
</protein>
<feature type="compositionally biased region" description="Basic and acidic residues" evidence="1">
    <location>
        <begin position="43"/>
        <end position="56"/>
    </location>
</feature>
<feature type="region of interest" description="Disordered" evidence="1">
    <location>
        <begin position="104"/>
        <end position="123"/>
    </location>
</feature>
<feature type="region of interest" description="Disordered" evidence="1">
    <location>
        <begin position="1"/>
        <end position="58"/>
    </location>
</feature>
<feature type="region of interest" description="Disordered" evidence="1">
    <location>
        <begin position="276"/>
        <end position="516"/>
    </location>
</feature>
<keyword evidence="4" id="KW-1185">Reference proteome</keyword>
<organism evidence="3 4">
    <name type="scientific">Seminavis robusta</name>
    <dbReference type="NCBI Taxonomy" id="568900"/>
    <lineage>
        <taxon>Eukaryota</taxon>
        <taxon>Sar</taxon>
        <taxon>Stramenopiles</taxon>
        <taxon>Ochrophyta</taxon>
        <taxon>Bacillariophyta</taxon>
        <taxon>Bacillariophyceae</taxon>
        <taxon>Bacillariophycidae</taxon>
        <taxon>Naviculales</taxon>
        <taxon>Naviculaceae</taxon>
        <taxon>Seminavis</taxon>
    </lineage>
</organism>